<dbReference type="Proteomes" id="UP001207468">
    <property type="component" value="Unassembled WGS sequence"/>
</dbReference>
<evidence type="ECO:0000313" key="1">
    <source>
        <dbReference type="EMBL" id="KAI9512165.1"/>
    </source>
</evidence>
<evidence type="ECO:0000313" key="2">
    <source>
        <dbReference type="Proteomes" id="UP001207468"/>
    </source>
</evidence>
<protein>
    <submittedName>
        <fullName evidence="1">Golgi apparatus membrane protein TVP38</fullName>
    </submittedName>
</protein>
<name>A0ACC0UKA3_9AGAM</name>
<proteinExistence type="predicted"/>
<comment type="caution">
    <text evidence="1">The sequence shown here is derived from an EMBL/GenBank/DDBJ whole genome shotgun (WGS) entry which is preliminary data.</text>
</comment>
<reference evidence="1" key="1">
    <citation type="submission" date="2021-03" db="EMBL/GenBank/DDBJ databases">
        <title>Evolutionary priming and transition to the ectomycorrhizal habit in an iconic lineage of mushroom-forming fungi: is preadaptation a requirement?</title>
        <authorList>
            <consortium name="DOE Joint Genome Institute"/>
            <person name="Looney B.P."/>
            <person name="Miyauchi S."/>
            <person name="Morin E."/>
            <person name="Drula E."/>
            <person name="Courty P.E."/>
            <person name="Chicoki N."/>
            <person name="Fauchery L."/>
            <person name="Kohler A."/>
            <person name="Kuo A."/>
            <person name="LaButti K."/>
            <person name="Pangilinan J."/>
            <person name="Lipzen A."/>
            <person name="Riley R."/>
            <person name="Andreopoulos W."/>
            <person name="He G."/>
            <person name="Johnson J."/>
            <person name="Barry K.W."/>
            <person name="Grigoriev I.V."/>
            <person name="Nagy L."/>
            <person name="Hibbett D."/>
            <person name="Henrissat B."/>
            <person name="Matheny P.B."/>
            <person name="Labbe J."/>
            <person name="Martin A.F."/>
        </authorList>
    </citation>
    <scope>NUCLEOTIDE SEQUENCE</scope>
    <source>
        <strain evidence="1">BPL698</strain>
    </source>
</reference>
<dbReference type="EMBL" id="JAGFNK010000011">
    <property type="protein sequence ID" value="KAI9512165.1"/>
    <property type="molecule type" value="Genomic_DNA"/>
</dbReference>
<keyword evidence="2" id="KW-1185">Reference proteome</keyword>
<organism evidence="1 2">
    <name type="scientific">Russula earlei</name>
    <dbReference type="NCBI Taxonomy" id="71964"/>
    <lineage>
        <taxon>Eukaryota</taxon>
        <taxon>Fungi</taxon>
        <taxon>Dikarya</taxon>
        <taxon>Basidiomycota</taxon>
        <taxon>Agaricomycotina</taxon>
        <taxon>Agaricomycetes</taxon>
        <taxon>Russulales</taxon>
        <taxon>Russulaceae</taxon>
        <taxon>Russula</taxon>
    </lineage>
</organism>
<accession>A0ACC0UKA3</accession>
<sequence>MTGDHSPRPRPTLAHILKNSTLYLIRRFRKLPISGKLLILSFTLFYCVLVALIFVIKPGRIAQSFYDLGQRIRGHPLGWLLLATLIQIISIPPMIGHTTMLNLCGFTYGMKGFLVAAPASLVASAVVFVVLRYLFGDVLRSWSEKNQTWRALETVIDAKGLPLIILIRISPFPPWVYSNSLFASIQSVSVWEFMAATACCFPKHLLYVFIGARMAPLSDGKQREHMDTQTKVVNIILIVVGIVSAVASGWILYALVKRQLQGISLDANGLSPNVTEEPDEGASLLRNPSSESLSESV</sequence>
<gene>
    <name evidence="1" type="ORF">F5148DRAFT_973955</name>
</gene>